<dbReference type="STRING" id="1760988.SAMN02949497_2504"/>
<protein>
    <submittedName>
        <fullName evidence="4">General secretion pathway protein B</fullName>
    </submittedName>
</protein>
<dbReference type="Proteomes" id="UP000192923">
    <property type="component" value="Unassembled WGS sequence"/>
</dbReference>
<feature type="region of interest" description="Disordered" evidence="1">
    <location>
        <begin position="156"/>
        <end position="193"/>
    </location>
</feature>
<sequence>MSYILEALRKSERDRQAAQTPTLPHLLNQPPPRRPHWIGWLLAGLLVVNGLGLAWLALYDRGRSQPDAPVASPPAPPVAPVTPKASADAAPNAVVSLNPPPVAPSTVPKPAHLSTEAKAPAKPAVHTVKPHTAKPAKPAPLTEADTPELAWTEDGEAASPVLARPKLRPALRPPPPRPAEEDRGDEADQPAPQAERLAHDPIPWLSALPGEFRQRLPQFKINIFAYSSLPEERFAIIDMRKYRVGDRIPGEALLLDIRADCLVLEWEGQKFRFPRP</sequence>
<dbReference type="GO" id="GO:0015627">
    <property type="term" value="C:type II protein secretion system complex"/>
    <property type="evidence" value="ECO:0007669"/>
    <property type="project" value="InterPro"/>
</dbReference>
<accession>A0A1Y6CWX0</accession>
<feature type="compositionally biased region" description="Low complexity" evidence="1">
    <location>
        <begin position="160"/>
        <end position="170"/>
    </location>
</feature>
<feature type="domain" description="Type II secretion system protein GspB C-terminal" evidence="3">
    <location>
        <begin position="216"/>
        <end position="274"/>
    </location>
</feature>
<proteinExistence type="predicted"/>
<dbReference type="OrthoDB" id="5432325at2"/>
<evidence type="ECO:0000313" key="4">
    <source>
        <dbReference type="EMBL" id="SMF95158.1"/>
    </source>
</evidence>
<dbReference type="EMBL" id="FXAM01000001">
    <property type="protein sequence ID" value="SMF95158.1"/>
    <property type="molecule type" value="Genomic_DNA"/>
</dbReference>
<feature type="region of interest" description="Disordered" evidence="1">
    <location>
        <begin position="10"/>
        <end position="30"/>
    </location>
</feature>
<organism evidence="4 5">
    <name type="scientific">Methylomagnum ishizawai</name>
    <dbReference type="NCBI Taxonomy" id="1760988"/>
    <lineage>
        <taxon>Bacteria</taxon>
        <taxon>Pseudomonadati</taxon>
        <taxon>Pseudomonadota</taxon>
        <taxon>Gammaproteobacteria</taxon>
        <taxon>Methylococcales</taxon>
        <taxon>Methylococcaceae</taxon>
        <taxon>Methylomagnum</taxon>
    </lineage>
</organism>
<feature type="transmembrane region" description="Helical" evidence="2">
    <location>
        <begin position="37"/>
        <end position="58"/>
    </location>
</feature>
<evidence type="ECO:0000256" key="2">
    <source>
        <dbReference type="SAM" id="Phobius"/>
    </source>
</evidence>
<evidence type="ECO:0000259" key="3">
    <source>
        <dbReference type="Pfam" id="PF16537"/>
    </source>
</evidence>
<reference evidence="4 5" key="1">
    <citation type="submission" date="2016-12" db="EMBL/GenBank/DDBJ databases">
        <authorList>
            <person name="Song W.-J."/>
            <person name="Kurnit D.M."/>
        </authorList>
    </citation>
    <scope>NUCLEOTIDE SEQUENCE [LARGE SCALE GENOMIC DNA]</scope>
    <source>
        <strain evidence="4 5">175</strain>
    </source>
</reference>
<name>A0A1Y6CWX0_9GAMM</name>
<dbReference type="RefSeq" id="WP_085213146.1">
    <property type="nucleotide sequence ID" value="NZ_FXAM01000001.1"/>
</dbReference>
<evidence type="ECO:0000256" key="1">
    <source>
        <dbReference type="SAM" id="MobiDB-lite"/>
    </source>
</evidence>
<keyword evidence="5" id="KW-1185">Reference proteome</keyword>
<evidence type="ECO:0000313" key="5">
    <source>
        <dbReference type="Proteomes" id="UP000192923"/>
    </source>
</evidence>
<keyword evidence="2" id="KW-0812">Transmembrane</keyword>
<dbReference type="InterPro" id="IPR032389">
    <property type="entry name" value="GspB_C"/>
</dbReference>
<gene>
    <name evidence="4" type="ORF">SAMN02949497_2504</name>
</gene>
<dbReference type="AlphaFoldDB" id="A0A1Y6CWX0"/>
<feature type="compositionally biased region" description="Pro residues" evidence="1">
    <location>
        <begin position="71"/>
        <end position="80"/>
    </location>
</feature>
<keyword evidence="2" id="KW-1133">Transmembrane helix</keyword>
<keyword evidence="2" id="KW-0472">Membrane</keyword>
<dbReference type="Pfam" id="PF16537">
    <property type="entry name" value="T2SSB"/>
    <property type="match status" value="1"/>
</dbReference>
<feature type="region of interest" description="Disordered" evidence="1">
    <location>
        <begin position="64"/>
        <end position="143"/>
    </location>
</feature>